<keyword evidence="1" id="KW-1133">Transmembrane helix</keyword>
<feature type="transmembrane region" description="Helical" evidence="1">
    <location>
        <begin position="65"/>
        <end position="82"/>
    </location>
</feature>
<feature type="transmembrane region" description="Helical" evidence="1">
    <location>
        <begin position="28"/>
        <end position="53"/>
    </location>
</feature>
<reference evidence="2" key="2">
    <citation type="journal article" date="2021" name="PeerJ">
        <title>Extensive microbial diversity within the chicken gut microbiome revealed by metagenomics and culture.</title>
        <authorList>
            <person name="Gilroy R."/>
            <person name="Ravi A."/>
            <person name="Getino M."/>
            <person name="Pursley I."/>
            <person name="Horton D.L."/>
            <person name="Alikhan N.F."/>
            <person name="Baker D."/>
            <person name="Gharbi K."/>
            <person name="Hall N."/>
            <person name="Watson M."/>
            <person name="Adriaenssens E.M."/>
            <person name="Foster-Nyarko E."/>
            <person name="Jarju S."/>
            <person name="Secka A."/>
            <person name="Antonio M."/>
            <person name="Oren A."/>
            <person name="Chaudhuri R.R."/>
            <person name="La Ragione R."/>
            <person name="Hildebrand F."/>
            <person name="Pallen M.J."/>
        </authorList>
    </citation>
    <scope>NUCLEOTIDE SEQUENCE</scope>
    <source>
        <strain evidence="2">517</strain>
    </source>
</reference>
<evidence type="ECO:0000313" key="2">
    <source>
        <dbReference type="EMBL" id="MBO8424836.1"/>
    </source>
</evidence>
<dbReference type="EMBL" id="JADINF010000191">
    <property type="protein sequence ID" value="MBO8424836.1"/>
    <property type="molecule type" value="Genomic_DNA"/>
</dbReference>
<gene>
    <name evidence="2" type="ORF">IAB16_07430</name>
</gene>
<dbReference type="Proteomes" id="UP000727857">
    <property type="component" value="Unassembled WGS sequence"/>
</dbReference>
<feature type="non-terminal residue" evidence="2">
    <location>
        <position position="83"/>
    </location>
</feature>
<keyword evidence="1" id="KW-0812">Transmembrane</keyword>
<sequence>MRKYLENKFARYARAISDEYERKAMFRLYCAQAITCAVFVALLIVFFIEIVVFTEGSAPEVSDTFFAVYGVTMFLTSVAGITA</sequence>
<dbReference type="AlphaFoldDB" id="A0A940DI24"/>
<comment type="caution">
    <text evidence="2">The sequence shown here is derived from an EMBL/GenBank/DDBJ whole genome shotgun (WGS) entry which is preliminary data.</text>
</comment>
<protein>
    <submittedName>
        <fullName evidence="2">Uncharacterized protein</fullName>
    </submittedName>
</protein>
<proteinExistence type="predicted"/>
<name>A0A940DI24_9FIRM</name>
<organism evidence="2 3">
    <name type="scientific">Candidatus Stercoripulliclostridium pullicola</name>
    <dbReference type="NCBI Taxonomy" id="2840953"/>
    <lineage>
        <taxon>Bacteria</taxon>
        <taxon>Bacillati</taxon>
        <taxon>Bacillota</taxon>
        <taxon>Clostridia</taxon>
        <taxon>Eubacteriales</taxon>
        <taxon>Candidatus Stercoripulliclostridium</taxon>
    </lineage>
</organism>
<evidence type="ECO:0000313" key="3">
    <source>
        <dbReference type="Proteomes" id="UP000727857"/>
    </source>
</evidence>
<evidence type="ECO:0000256" key="1">
    <source>
        <dbReference type="SAM" id="Phobius"/>
    </source>
</evidence>
<reference evidence="2" key="1">
    <citation type="submission" date="2020-10" db="EMBL/GenBank/DDBJ databases">
        <authorList>
            <person name="Gilroy R."/>
        </authorList>
    </citation>
    <scope>NUCLEOTIDE SEQUENCE</scope>
    <source>
        <strain evidence="2">517</strain>
    </source>
</reference>
<accession>A0A940DI24</accession>
<keyword evidence="1" id="KW-0472">Membrane</keyword>